<reference evidence="1 2" key="1">
    <citation type="submission" date="2016-01" db="EMBL/GenBank/DDBJ databases">
        <title>Draft Genome Sequences of Seven Thermophilic Sporeformers Isolated from Foods.</title>
        <authorList>
            <person name="Berendsen E.M."/>
            <person name="Wells-Bennik M.H."/>
            <person name="Krawcyk A.O."/>
            <person name="De Jong A."/>
            <person name="Holsappel S."/>
            <person name="Eijlander R.T."/>
            <person name="Kuipers O.P."/>
        </authorList>
    </citation>
    <scope>NUCLEOTIDE SEQUENCE [LARGE SCALE GENOMIC DNA]</scope>
    <source>
        <strain evidence="1 2">B4135</strain>
    </source>
</reference>
<dbReference type="Proteomes" id="UP000075683">
    <property type="component" value="Unassembled WGS sequence"/>
</dbReference>
<proteinExistence type="predicted"/>
<dbReference type="STRING" id="301148.B4135_3844"/>
<name>A0A150L9A4_9BACI</name>
<evidence type="ECO:0000313" key="1">
    <source>
        <dbReference type="EMBL" id="KYD08933.1"/>
    </source>
</evidence>
<accession>A0A150L9A4</accession>
<protein>
    <submittedName>
        <fullName evidence="1">Uncharacterized protein</fullName>
    </submittedName>
</protein>
<sequence>MAMRAAARRMFKRRTENRPFKPWRTLACRSKNLRKFPLLRAADVLSLYASGQMIRLSYRYSLSSS</sequence>
<gene>
    <name evidence="1" type="ORF">B4135_3844</name>
</gene>
<comment type="caution">
    <text evidence="1">The sequence shown here is derived from an EMBL/GenBank/DDBJ whole genome shotgun (WGS) entry which is preliminary data.</text>
</comment>
<dbReference type="EMBL" id="LQYT01000133">
    <property type="protein sequence ID" value="KYD08933.1"/>
    <property type="molecule type" value="Genomic_DNA"/>
</dbReference>
<dbReference type="AlphaFoldDB" id="A0A150L9A4"/>
<evidence type="ECO:0000313" key="2">
    <source>
        <dbReference type="Proteomes" id="UP000075683"/>
    </source>
</evidence>
<organism evidence="1 2">
    <name type="scientific">Caldibacillus debilis</name>
    <dbReference type="NCBI Taxonomy" id="301148"/>
    <lineage>
        <taxon>Bacteria</taxon>
        <taxon>Bacillati</taxon>
        <taxon>Bacillota</taxon>
        <taxon>Bacilli</taxon>
        <taxon>Bacillales</taxon>
        <taxon>Bacillaceae</taxon>
        <taxon>Caldibacillus</taxon>
    </lineage>
</organism>